<dbReference type="PATRIC" id="fig|679936.5.peg.3046"/>
<feature type="domain" description="Isochorismatase-like" evidence="1">
    <location>
        <begin position="5"/>
        <end position="156"/>
    </location>
</feature>
<name>G8TZT5_SULAD</name>
<dbReference type="InterPro" id="IPR000868">
    <property type="entry name" value="Isochorismatase-like_dom"/>
</dbReference>
<gene>
    <name evidence="2" type="ordered locus">Sulac_2954</name>
</gene>
<dbReference type="Gene3D" id="3.40.50.850">
    <property type="entry name" value="Isochorismatase-like"/>
    <property type="match status" value="1"/>
</dbReference>
<dbReference type="SUPFAM" id="SSF52499">
    <property type="entry name" value="Isochorismatase-like hydrolases"/>
    <property type="match status" value="1"/>
</dbReference>
<dbReference type="Pfam" id="PF00857">
    <property type="entry name" value="Isochorismatase"/>
    <property type="match status" value="1"/>
</dbReference>
<dbReference type="EMBL" id="CP003179">
    <property type="protein sequence ID" value="AEW06415.1"/>
    <property type="molecule type" value="Genomic_DNA"/>
</dbReference>
<organism evidence="2 3">
    <name type="scientific">Sulfobacillus acidophilus (strain ATCC 700253 / DSM 10332 / NAL)</name>
    <dbReference type="NCBI Taxonomy" id="679936"/>
    <lineage>
        <taxon>Bacteria</taxon>
        <taxon>Bacillati</taxon>
        <taxon>Bacillota</taxon>
        <taxon>Clostridia</taxon>
        <taxon>Eubacteriales</taxon>
        <taxon>Clostridiales Family XVII. Incertae Sedis</taxon>
        <taxon>Sulfobacillus</taxon>
    </lineage>
</organism>
<protein>
    <submittedName>
        <fullName evidence="2">Amidase</fullName>
    </submittedName>
</protein>
<dbReference type="AlphaFoldDB" id="G8TZT5"/>
<dbReference type="InterPro" id="IPR036380">
    <property type="entry name" value="Isochorismatase-like_sf"/>
</dbReference>
<dbReference type="Proteomes" id="UP000005439">
    <property type="component" value="Chromosome"/>
</dbReference>
<reference evidence="2 3" key="2">
    <citation type="journal article" date="2012" name="Stand. Genomic Sci.">
        <title>Complete genome sequence of the moderately thermophilic mineral-sulfide-oxidizing firmicute Sulfobacillus acidophilus type strain (NAL(T)).</title>
        <authorList>
            <person name="Anderson I."/>
            <person name="Chertkov O."/>
            <person name="Chen A."/>
            <person name="Saunders E."/>
            <person name="Lapidus A."/>
            <person name="Nolan M."/>
            <person name="Lucas S."/>
            <person name="Hammon N."/>
            <person name="Deshpande S."/>
            <person name="Cheng J.F."/>
            <person name="Han C."/>
            <person name="Tapia R."/>
            <person name="Goodwin L.A."/>
            <person name="Pitluck S."/>
            <person name="Liolios K."/>
            <person name="Pagani I."/>
            <person name="Ivanova N."/>
            <person name="Mikhailova N."/>
            <person name="Pati A."/>
            <person name="Palaniappan K."/>
            <person name="Land M."/>
            <person name="Pan C."/>
            <person name="Rohde M."/>
            <person name="Pukall R."/>
            <person name="Goker M."/>
            <person name="Detter J.C."/>
            <person name="Woyke T."/>
            <person name="Bristow J."/>
            <person name="Eisen J.A."/>
            <person name="Markowitz V."/>
            <person name="Hugenholtz P."/>
            <person name="Kyrpides N.C."/>
            <person name="Klenk H.P."/>
            <person name="Mavromatis K."/>
        </authorList>
    </citation>
    <scope>NUCLEOTIDE SEQUENCE [LARGE SCALE GENOMIC DNA]</scope>
    <source>
        <strain evidence="3">ATCC 700253 / DSM 10332 / NAL</strain>
    </source>
</reference>
<evidence type="ECO:0000259" key="1">
    <source>
        <dbReference type="Pfam" id="PF00857"/>
    </source>
</evidence>
<evidence type="ECO:0000313" key="2">
    <source>
        <dbReference type="EMBL" id="AEW06415.1"/>
    </source>
</evidence>
<sequence length="177" mass="20096">MASRLLILDPQVGWARRHVQVESTFRLLANWLTVHDLWPRVWITAFYNDEASPFRRLMARWTDFQSAEDWTLLEPYATRTVEVIRRNTYGLPEAFWQTARLSHVDRIVLAGVETDASVCKTAMDAFDRGIGVDIVPSWTASAYGSSGRAHGLAILRKVLGSQHVITEEEALKILRSG</sequence>
<proteinExistence type="predicted"/>
<dbReference type="HOGENOM" id="CLU_119508_0_0_9"/>
<dbReference type="KEGG" id="sap:Sulac_2954"/>
<accession>G8TZT5</accession>
<reference evidence="3" key="1">
    <citation type="submission" date="2011-12" db="EMBL/GenBank/DDBJ databases">
        <title>The complete genome of chromosome of Sulfobacillus acidophilus DSM 10332.</title>
        <authorList>
            <person name="Lucas S."/>
            <person name="Han J."/>
            <person name="Lapidus A."/>
            <person name="Bruce D."/>
            <person name="Goodwin L."/>
            <person name="Pitluck S."/>
            <person name="Peters L."/>
            <person name="Kyrpides N."/>
            <person name="Mavromatis K."/>
            <person name="Ivanova N."/>
            <person name="Mikhailova N."/>
            <person name="Chertkov O."/>
            <person name="Saunders E."/>
            <person name="Detter J.C."/>
            <person name="Tapia R."/>
            <person name="Han C."/>
            <person name="Land M."/>
            <person name="Hauser L."/>
            <person name="Markowitz V."/>
            <person name="Cheng J.-F."/>
            <person name="Hugenholtz P."/>
            <person name="Woyke T."/>
            <person name="Wu D."/>
            <person name="Pukall R."/>
            <person name="Gehrich-Schroeter G."/>
            <person name="Schneider S."/>
            <person name="Klenk H.-P."/>
            <person name="Eisen J.A."/>
        </authorList>
    </citation>
    <scope>NUCLEOTIDE SEQUENCE [LARGE SCALE GENOMIC DNA]</scope>
    <source>
        <strain evidence="3">ATCC 700253 / DSM 10332 / NAL</strain>
    </source>
</reference>
<dbReference type="STRING" id="679936.Sulac_2954"/>
<evidence type="ECO:0000313" key="3">
    <source>
        <dbReference type="Proteomes" id="UP000005439"/>
    </source>
</evidence>
<keyword evidence="3" id="KW-1185">Reference proteome</keyword>